<evidence type="ECO:0000259" key="11">
    <source>
        <dbReference type="Pfam" id="PF00676"/>
    </source>
</evidence>
<comment type="caution">
    <text evidence="12">The sequence shown here is derived from an EMBL/GenBank/DDBJ whole genome shotgun (WGS) entry which is preliminary data.</text>
</comment>
<keyword evidence="13" id="KW-1185">Reference proteome</keyword>
<evidence type="ECO:0000313" key="13">
    <source>
        <dbReference type="Proteomes" id="UP000051084"/>
    </source>
</evidence>
<comment type="catalytic activity">
    <reaction evidence="9 10">
        <text>N(6)-[(R)-lipoyl]-L-lysyl-[protein] + pyruvate + H(+) = N(6)-[(R)-S(8)-acetyldihydrolipoyl]-L-lysyl-[protein] + CO2</text>
        <dbReference type="Rhea" id="RHEA:19189"/>
        <dbReference type="Rhea" id="RHEA-COMP:10474"/>
        <dbReference type="Rhea" id="RHEA-COMP:10478"/>
        <dbReference type="ChEBI" id="CHEBI:15361"/>
        <dbReference type="ChEBI" id="CHEBI:15378"/>
        <dbReference type="ChEBI" id="CHEBI:16526"/>
        <dbReference type="ChEBI" id="CHEBI:83099"/>
        <dbReference type="ChEBI" id="CHEBI:83111"/>
        <dbReference type="EC" id="1.2.4.1"/>
    </reaction>
</comment>
<evidence type="ECO:0000256" key="9">
    <source>
        <dbReference type="ARBA" id="ARBA00051231"/>
    </source>
</evidence>
<evidence type="ECO:0000256" key="7">
    <source>
        <dbReference type="ARBA" id="ARBA00023317"/>
    </source>
</evidence>
<dbReference type="InterPro" id="IPR029061">
    <property type="entry name" value="THDP-binding"/>
</dbReference>
<organism evidence="12 13">
    <name type="scientific">Limosilactobacillus equigenerosi DSM 18793 = JCM 14505</name>
    <dbReference type="NCBI Taxonomy" id="1423742"/>
    <lineage>
        <taxon>Bacteria</taxon>
        <taxon>Bacillati</taxon>
        <taxon>Bacillota</taxon>
        <taxon>Bacilli</taxon>
        <taxon>Lactobacillales</taxon>
        <taxon>Lactobacillaceae</taxon>
        <taxon>Limosilactobacillus</taxon>
    </lineage>
</organism>
<evidence type="ECO:0000313" key="12">
    <source>
        <dbReference type="EMBL" id="KRL94666.1"/>
    </source>
</evidence>
<dbReference type="NCBIfam" id="TIGR03181">
    <property type="entry name" value="PDH_E1_alph_x"/>
    <property type="match status" value="1"/>
</dbReference>
<dbReference type="InterPro" id="IPR017596">
    <property type="entry name" value="PdhA/BkdA"/>
</dbReference>
<accession>A0A0R1USN9</accession>
<dbReference type="GO" id="GO:0004739">
    <property type="term" value="F:pyruvate dehydrogenase (acetyl-transferring) activity"/>
    <property type="evidence" value="ECO:0007669"/>
    <property type="project" value="UniProtKB-UniRule"/>
</dbReference>
<keyword evidence="7 10" id="KW-0670">Pyruvate</keyword>
<dbReference type="InterPro" id="IPR050771">
    <property type="entry name" value="Alpha-ketoacid_DH_E1_comp"/>
</dbReference>
<dbReference type="EC" id="1.2.4.1" evidence="3 10"/>
<dbReference type="AlphaFoldDB" id="A0A0R1USN9"/>
<evidence type="ECO:0000256" key="8">
    <source>
        <dbReference type="ARBA" id="ARBA00025211"/>
    </source>
</evidence>
<feature type="domain" description="Dehydrogenase E1 component" evidence="11">
    <location>
        <begin position="50"/>
        <end position="338"/>
    </location>
</feature>
<dbReference type="EMBL" id="AZGC01000030">
    <property type="protein sequence ID" value="KRL94666.1"/>
    <property type="molecule type" value="Genomic_DNA"/>
</dbReference>
<reference evidence="12 13" key="1">
    <citation type="journal article" date="2015" name="Genome Announc.">
        <title>Expanding the biotechnology potential of lactobacilli through comparative genomics of 213 strains and associated genera.</title>
        <authorList>
            <person name="Sun Z."/>
            <person name="Harris H.M."/>
            <person name="McCann A."/>
            <person name="Guo C."/>
            <person name="Argimon S."/>
            <person name="Zhang W."/>
            <person name="Yang X."/>
            <person name="Jeffery I.B."/>
            <person name="Cooney J.C."/>
            <person name="Kagawa T.F."/>
            <person name="Liu W."/>
            <person name="Song Y."/>
            <person name="Salvetti E."/>
            <person name="Wrobel A."/>
            <person name="Rasinkangas P."/>
            <person name="Parkhill J."/>
            <person name="Rea M.C."/>
            <person name="O'Sullivan O."/>
            <person name="Ritari J."/>
            <person name="Douillard F.P."/>
            <person name="Paul Ross R."/>
            <person name="Yang R."/>
            <person name="Briner A.E."/>
            <person name="Felis G.E."/>
            <person name="de Vos W.M."/>
            <person name="Barrangou R."/>
            <person name="Klaenhammer T.R."/>
            <person name="Caufield P.W."/>
            <person name="Cui Y."/>
            <person name="Zhang H."/>
            <person name="O'Toole P.W."/>
        </authorList>
    </citation>
    <scope>NUCLEOTIDE SEQUENCE [LARGE SCALE GENOMIC DNA]</scope>
    <source>
        <strain evidence="12 13">DSM 18793</strain>
    </source>
</reference>
<comment type="subunit">
    <text evidence="2 10">Heterodimer of an alpha and a beta chain.</text>
</comment>
<evidence type="ECO:0000256" key="10">
    <source>
        <dbReference type="RuleBase" id="RU366007"/>
    </source>
</evidence>
<name>A0A0R1USN9_9LACO</name>
<gene>
    <name evidence="12" type="ORF">FC21_GL001283</name>
</gene>
<dbReference type="PANTHER" id="PTHR43380">
    <property type="entry name" value="2-OXOISOVALERATE DEHYDROGENASE SUBUNIT ALPHA, MITOCHONDRIAL"/>
    <property type="match status" value="1"/>
</dbReference>
<keyword evidence="5 10" id="KW-0560">Oxidoreductase</keyword>
<evidence type="ECO:0000256" key="1">
    <source>
        <dbReference type="ARBA" id="ARBA00001964"/>
    </source>
</evidence>
<dbReference type="InterPro" id="IPR001017">
    <property type="entry name" value="DH_E1"/>
</dbReference>
<comment type="cofactor">
    <cofactor evidence="1 10">
        <name>thiamine diphosphate</name>
        <dbReference type="ChEBI" id="CHEBI:58937"/>
    </cofactor>
</comment>
<keyword evidence="6 10" id="KW-0786">Thiamine pyrophosphate</keyword>
<evidence type="ECO:0000256" key="6">
    <source>
        <dbReference type="ARBA" id="ARBA00023052"/>
    </source>
</evidence>
<sequence length="366" mass="40398">MKMKNLDFESLKFYTGDEKPFQVLSQDGEVVNPELMPDLSDEQLVDLFKQMLWSRIVGDRSTKLNRQGRLGFIAPTQGQEASEMASNYAMEKDDFLAGAYRDIPQLVKHGLPLAQAFMWSKGHYNGTKFPEELKALPPQIIIGAQYAQTAGIALGLKKAGKPNVAYTYTGDGGTSQGDFYEGLNFAGAFQAPAVFIVQNNGYGISVPRAKQTAAPTLAQKGVAAGLPCFQVDGMDALAVYAVVKQARDYAVAGNGPVLIESLTYRYGAHTLSGDDPSRYRSSDEEAAWHAKDPIERMRNFLVKKGLWDQAQEHAYSEEVNAEVDAAVKELEAQPQQTVSEMLKFEYVDTPAAIEKQIKRYEDKEAK</sequence>
<dbReference type="Gene3D" id="3.40.50.970">
    <property type="match status" value="1"/>
</dbReference>
<dbReference type="CDD" id="cd02000">
    <property type="entry name" value="TPP_E1_PDC_ADC_BCADC"/>
    <property type="match status" value="1"/>
</dbReference>
<protein>
    <recommendedName>
        <fullName evidence="4 10">Pyruvate dehydrogenase E1 component subunit alpha</fullName>
        <ecNumber evidence="3 10">1.2.4.1</ecNumber>
    </recommendedName>
</protein>
<dbReference type="Pfam" id="PF00676">
    <property type="entry name" value="E1_dh"/>
    <property type="match status" value="1"/>
</dbReference>
<evidence type="ECO:0000256" key="5">
    <source>
        <dbReference type="ARBA" id="ARBA00023002"/>
    </source>
</evidence>
<comment type="function">
    <text evidence="8 10">The pyruvate dehydrogenase complex catalyzes the overall conversion of pyruvate to acetyl-CoA and CO(2). It contains multiple copies of three enzymatic components: pyruvate dehydrogenase (E1), dihydrolipoamide acetyltransferase (E2) and lipoamide dehydrogenase (E3).</text>
</comment>
<dbReference type="Proteomes" id="UP000051084">
    <property type="component" value="Unassembled WGS sequence"/>
</dbReference>
<evidence type="ECO:0000256" key="2">
    <source>
        <dbReference type="ARBA" id="ARBA00011870"/>
    </source>
</evidence>
<dbReference type="GO" id="GO:0009083">
    <property type="term" value="P:branched-chain amino acid catabolic process"/>
    <property type="evidence" value="ECO:0007669"/>
    <property type="project" value="TreeGrafter"/>
</dbReference>
<evidence type="ECO:0000256" key="3">
    <source>
        <dbReference type="ARBA" id="ARBA00012281"/>
    </source>
</evidence>
<evidence type="ECO:0000256" key="4">
    <source>
        <dbReference type="ARBA" id="ARBA00014159"/>
    </source>
</evidence>
<dbReference type="PATRIC" id="fig|1423742.4.peg.1330"/>
<proteinExistence type="predicted"/>
<dbReference type="PANTHER" id="PTHR43380:SF1">
    <property type="entry name" value="2-OXOISOVALERATE DEHYDROGENASE SUBUNIT ALPHA, MITOCHONDRIAL"/>
    <property type="match status" value="1"/>
</dbReference>
<dbReference type="STRING" id="417373.GCA_001570685_01384"/>
<dbReference type="SUPFAM" id="SSF52518">
    <property type="entry name" value="Thiamin diphosphate-binding fold (THDP-binding)"/>
    <property type="match status" value="1"/>
</dbReference>